<dbReference type="InterPro" id="IPR000713">
    <property type="entry name" value="Mur_ligase_N"/>
</dbReference>
<evidence type="ECO:0000256" key="3">
    <source>
        <dbReference type="ARBA" id="ARBA00022960"/>
    </source>
</evidence>
<comment type="pathway">
    <text evidence="7 8">Cell wall biogenesis; peptidoglycan biosynthesis.</text>
</comment>
<dbReference type="Pfam" id="PF01225">
    <property type="entry name" value="Mur_ligase"/>
    <property type="match status" value="1"/>
</dbReference>
<feature type="binding site" evidence="7">
    <location>
        <begin position="133"/>
        <end position="139"/>
    </location>
    <ligand>
        <name>ATP</name>
        <dbReference type="ChEBI" id="CHEBI:30616"/>
    </ligand>
</feature>
<dbReference type="EC" id="6.3.2.-" evidence="7"/>
<feature type="binding site" evidence="7">
    <location>
        <position position="208"/>
    </location>
    <ligand>
        <name>UDP-N-acetyl-alpha-D-muramoyl-L-alanyl-D-glutamate</name>
        <dbReference type="ChEBI" id="CHEBI:83900"/>
    </ligand>
</feature>
<dbReference type="Gene3D" id="3.40.1190.10">
    <property type="entry name" value="Mur-like, catalytic domain"/>
    <property type="match status" value="1"/>
</dbReference>
<dbReference type="NCBIfam" id="TIGR01085">
    <property type="entry name" value="murE"/>
    <property type="match status" value="1"/>
</dbReference>
<reference evidence="13 14" key="1">
    <citation type="submission" date="2018-06" db="EMBL/GenBank/DDBJ databases">
        <authorList>
            <consortium name="Pathogen Informatics"/>
            <person name="Doyle S."/>
        </authorList>
    </citation>
    <scope>NUCLEOTIDE SEQUENCE [LARGE SCALE GENOMIC DNA]</scope>
    <source>
        <strain evidence="13 14">NCTC10994</strain>
    </source>
</reference>
<keyword evidence="3 7" id="KW-0133">Cell shape</keyword>
<dbReference type="RefSeq" id="WP_084722280.1">
    <property type="nucleotide sequence ID" value="NZ_JAFBBL010000001.1"/>
</dbReference>
<evidence type="ECO:0000256" key="6">
    <source>
        <dbReference type="ARBA" id="ARBA00023316"/>
    </source>
</evidence>
<evidence type="ECO:0000259" key="12">
    <source>
        <dbReference type="Pfam" id="PF08245"/>
    </source>
</evidence>
<keyword evidence="7" id="KW-0547">Nucleotide-binding</keyword>
<dbReference type="InterPro" id="IPR005761">
    <property type="entry name" value="UDP-N-AcMur-Glu-dNH2Pim_ligase"/>
</dbReference>
<feature type="binding site" evidence="7">
    <location>
        <position position="210"/>
    </location>
    <ligand>
        <name>UDP-N-acetyl-alpha-D-muramoyl-L-alanyl-D-glutamate</name>
        <dbReference type="ChEBI" id="CHEBI:83900"/>
    </ligand>
</feature>
<dbReference type="GO" id="GO:0051301">
    <property type="term" value="P:cell division"/>
    <property type="evidence" value="ECO:0007669"/>
    <property type="project" value="UniProtKB-KW"/>
</dbReference>
<dbReference type="Pfam" id="PF08245">
    <property type="entry name" value="Mur_ligase_M"/>
    <property type="match status" value="1"/>
</dbReference>
<dbReference type="UniPathway" id="UPA00219"/>
<dbReference type="GO" id="GO:0016881">
    <property type="term" value="F:acid-amino acid ligase activity"/>
    <property type="evidence" value="ECO:0007669"/>
    <property type="project" value="UniProtKB-UniRule"/>
</dbReference>
<feature type="region of interest" description="Disordered" evidence="9">
    <location>
        <begin position="1"/>
        <end position="24"/>
    </location>
</feature>
<dbReference type="InterPro" id="IPR036565">
    <property type="entry name" value="Mur-like_cat_sf"/>
</dbReference>
<dbReference type="GO" id="GO:0008360">
    <property type="term" value="P:regulation of cell shape"/>
    <property type="evidence" value="ECO:0007669"/>
    <property type="project" value="UniProtKB-KW"/>
</dbReference>
<evidence type="ECO:0000256" key="5">
    <source>
        <dbReference type="ARBA" id="ARBA00023306"/>
    </source>
</evidence>
<evidence type="ECO:0000256" key="8">
    <source>
        <dbReference type="RuleBase" id="RU004135"/>
    </source>
</evidence>
<dbReference type="STRING" id="1219011.GCA_001895045_00275"/>
<dbReference type="GO" id="GO:0005524">
    <property type="term" value="F:ATP binding"/>
    <property type="evidence" value="ECO:0007669"/>
    <property type="project" value="UniProtKB-UniRule"/>
</dbReference>
<keyword evidence="7" id="KW-0963">Cytoplasm</keyword>
<dbReference type="PANTHER" id="PTHR23135">
    <property type="entry name" value="MUR LIGASE FAMILY MEMBER"/>
    <property type="match status" value="1"/>
</dbReference>
<keyword evidence="14" id="KW-1185">Reference proteome</keyword>
<dbReference type="Gene3D" id="3.40.1390.10">
    <property type="entry name" value="MurE/MurF, N-terminal domain"/>
    <property type="match status" value="1"/>
</dbReference>
<keyword evidence="5 7" id="KW-0131">Cell cycle</keyword>
<accession>A0A2X4U3D2</accession>
<keyword evidence="6 7" id="KW-0961">Cell wall biogenesis/degradation</keyword>
<gene>
    <name evidence="13" type="primary">murE_2</name>
    <name evidence="7" type="synonym">murE</name>
    <name evidence="13" type="ORF">NCTC10994_00555</name>
</gene>
<dbReference type="Pfam" id="PF02875">
    <property type="entry name" value="Mur_ligase_C"/>
    <property type="match status" value="1"/>
</dbReference>
<dbReference type="Proteomes" id="UP000249091">
    <property type="component" value="Chromosome 1"/>
</dbReference>
<keyword evidence="7" id="KW-0067">ATP-binding</keyword>
<feature type="domain" description="Mur ligase central" evidence="12">
    <location>
        <begin position="131"/>
        <end position="329"/>
    </location>
</feature>
<comment type="PTM">
    <text evidence="7">Carboxylation is probably crucial for Mg(2+) binding and, consequently, for the gamma-phosphate positioning of ATP.</text>
</comment>
<comment type="cofactor">
    <cofactor evidence="7">
        <name>Mg(2+)</name>
        <dbReference type="ChEBI" id="CHEBI:18420"/>
    </cofactor>
</comment>
<protein>
    <recommendedName>
        <fullName evidence="7">UDP-N-acetylmuramyl-tripeptide synthetase</fullName>
        <ecNumber evidence="7">6.3.2.-</ecNumber>
    </recommendedName>
    <alternativeName>
        <fullName evidence="7">UDP-MurNAc-tripeptide synthetase</fullName>
    </alternativeName>
</protein>
<keyword evidence="7" id="KW-0460">Magnesium</keyword>
<evidence type="ECO:0000259" key="11">
    <source>
        <dbReference type="Pfam" id="PF02875"/>
    </source>
</evidence>
<evidence type="ECO:0000313" key="14">
    <source>
        <dbReference type="Proteomes" id="UP000249091"/>
    </source>
</evidence>
<evidence type="ECO:0000256" key="4">
    <source>
        <dbReference type="ARBA" id="ARBA00022984"/>
    </source>
</evidence>
<dbReference type="InterPro" id="IPR013221">
    <property type="entry name" value="Mur_ligase_cen"/>
</dbReference>
<dbReference type="PANTHER" id="PTHR23135:SF4">
    <property type="entry name" value="UDP-N-ACETYLMURAMOYL-L-ALANYL-D-GLUTAMATE--2,6-DIAMINOPIMELATE LIGASE MURE HOMOLOG, CHLOROPLASTIC"/>
    <property type="match status" value="1"/>
</dbReference>
<feature type="binding site" evidence="7">
    <location>
        <position position="202"/>
    </location>
    <ligand>
        <name>UDP-N-acetyl-alpha-D-muramoyl-L-alanyl-D-glutamate</name>
        <dbReference type="ChEBI" id="CHEBI:83900"/>
    </ligand>
</feature>
<dbReference type="InterPro" id="IPR004101">
    <property type="entry name" value="Mur_ligase_C"/>
</dbReference>
<evidence type="ECO:0000256" key="9">
    <source>
        <dbReference type="SAM" id="MobiDB-lite"/>
    </source>
</evidence>
<dbReference type="KEGG" id="rcr:NCTC10994_00555"/>
<dbReference type="GO" id="GO:0005737">
    <property type="term" value="C:cytoplasm"/>
    <property type="evidence" value="ECO:0007669"/>
    <property type="project" value="UniProtKB-SubCell"/>
</dbReference>
<feature type="domain" description="Mur ligase N-terminal catalytic" evidence="10">
    <location>
        <begin position="49"/>
        <end position="96"/>
    </location>
</feature>
<dbReference type="GO" id="GO:0071555">
    <property type="term" value="P:cell wall organization"/>
    <property type="evidence" value="ECO:0007669"/>
    <property type="project" value="UniProtKB-KW"/>
</dbReference>
<evidence type="ECO:0000256" key="2">
    <source>
        <dbReference type="ARBA" id="ARBA00022618"/>
    </source>
</evidence>
<dbReference type="SUPFAM" id="SSF53623">
    <property type="entry name" value="MurD-like peptide ligases, catalytic domain"/>
    <property type="match status" value="1"/>
</dbReference>
<comment type="subcellular location">
    <subcellularLocation>
        <location evidence="7 8">Cytoplasm</location>
    </subcellularLocation>
</comment>
<keyword evidence="4 7" id="KW-0573">Peptidoglycan synthesis</keyword>
<dbReference type="EMBL" id="LS483468">
    <property type="protein sequence ID" value="SQI28802.1"/>
    <property type="molecule type" value="Genomic_DNA"/>
</dbReference>
<comment type="caution">
    <text evidence="7">Lacks conserved residue(s) required for the propagation of feature annotation.</text>
</comment>
<feature type="binding site" evidence="7">
    <location>
        <begin position="175"/>
        <end position="176"/>
    </location>
    <ligand>
        <name>UDP-N-acetyl-alpha-D-muramoyl-L-alanyl-D-glutamate</name>
        <dbReference type="ChEBI" id="CHEBI:83900"/>
    </ligand>
</feature>
<name>A0A2X4U3D2_9NOCA</name>
<feature type="modified residue" description="N6-carboxylysine" evidence="7">
    <location>
        <position position="242"/>
    </location>
</feature>
<dbReference type="InterPro" id="IPR035911">
    <property type="entry name" value="MurE/MurF_N"/>
</dbReference>
<dbReference type="GO" id="GO:0009252">
    <property type="term" value="P:peptidoglycan biosynthetic process"/>
    <property type="evidence" value="ECO:0007669"/>
    <property type="project" value="UniProtKB-UniRule"/>
</dbReference>
<feature type="binding site" evidence="7">
    <location>
        <position position="56"/>
    </location>
    <ligand>
        <name>UDP-N-acetyl-alpha-D-muramoyl-L-alanyl-D-glutamate</name>
        <dbReference type="ChEBI" id="CHEBI:83900"/>
    </ligand>
</feature>
<dbReference type="SUPFAM" id="SSF63418">
    <property type="entry name" value="MurE/MurF N-terminal domain"/>
    <property type="match status" value="1"/>
</dbReference>
<dbReference type="AlphaFoldDB" id="A0A2X4U3D2"/>
<dbReference type="HAMAP" id="MF_00208">
    <property type="entry name" value="MurE"/>
    <property type="match status" value="1"/>
</dbReference>
<evidence type="ECO:0000259" key="10">
    <source>
        <dbReference type="Pfam" id="PF01225"/>
    </source>
</evidence>
<evidence type="ECO:0000313" key="13">
    <source>
        <dbReference type="EMBL" id="SQI28802.1"/>
    </source>
</evidence>
<organism evidence="13 14">
    <name type="scientific">Rhodococcus coprophilus</name>
    <dbReference type="NCBI Taxonomy" id="38310"/>
    <lineage>
        <taxon>Bacteria</taxon>
        <taxon>Bacillati</taxon>
        <taxon>Actinomycetota</taxon>
        <taxon>Actinomycetes</taxon>
        <taxon>Mycobacteriales</taxon>
        <taxon>Nocardiaceae</taxon>
        <taxon>Rhodococcus</taxon>
    </lineage>
</organism>
<comment type="function">
    <text evidence="7">Catalyzes the addition of an amino acid to the nucleotide precursor UDP-N-acetylmuramoyl-L-alanyl-D-glutamate (UMAG) in the biosynthesis of bacterial cell-wall peptidoglycan.</text>
</comment>
<keyword evidence="7 13" id="KW-0436">Ligase</keyword>
<comment type="similarity">
    <text evidence="1 7">Belongs to the MurCDEF family. MurE subfamily.</text>
</comment>
<proteinExistence type="inferred from homology"/>
<dbReference type="SUPFAM" id="SSF53244">
    <property type="entry name" value="MurD-like peptide ligases, peptide-binding domain"/>
    <property type="match status" value="1"/>
</dbReference>
<keyword evidence="2 7" id="KW-0132">Cell division</keyword>
<dbReference type="GO" id="GO:0000287">
    <property type="term" value="F:magnesium ion binding"/>
    <property type="evidence" value="ECO:0007669"/>
    <property type="project" value="UniProtKB-UniRule"/>
</dbReference>
<feature type="domain" description="Mur ligase C-terminal" evidence="11">
    <location>
        <begin position="353"/>
        <end position="482"/>
    </location>
</feature>
<evidence type="ECO:0000256" key="1">
    <source>
        <dbReference type="ARBA" id="ARBA00005898"/>
    </source>
</evidence>
<dbReference type="Gene3D" id="3.90.190.20">
    <property type="entry name" value="Mur ligase, C-terminal domain"/>
    <property type="match status" value="1"/>
</dbReference>
<sequence length="518" mass="54989">MTRDPDDRTTSPSASPVPDEPRTTTLDDLALLLGDALRAASPRGNRCVITGVSDDSRTVRPGDLYAALPGNSFHGISFDADAARRGAVAILSDRPSRYLPTLVVEDPRRWVGPLASRVHRHPSRAMDVHGITGTNGKTSATYLLDAALGTLGVVTGMISGVTVRGPGGARPATRTTPEAAVLQRILAEFRDQDVGAVPMEVSSHAIVQGRVDGVWFRTVAFTNLGPDHLDFHGTMDRYFAAKAALFTPDRAQAAVVNLDDEYARRLAAHAEMPVWTHSTNATQADLYADEISCGSDGTDFSLHTHDGHARVRLSLLGPHQVGNALTALTSLAAVGADVLGAAAGLETLRGVPGRLERIDAGQDFLALVDYMHNTSGQRELLPFLRSLTAGGRLILVIGATGDRDPGKRFPLGHTAATYADLVVVTDESPFSENPQRLRAAVAEGAREAGGAEVVVEPDRRRAFDLAVAFATGGDVLVVAGRGSDLQQTFGSTTKEFDDRRQLRAALQRGADVEPRGAI</sequence>
<evidence type="ECO:0000256" key="7">
    <source>
        <dbReference type="HAMAP-Rule" id="MF_00208"/>
    </source>
</evidence>
<dbReference type="InterPro" id="IPR036615">
    <property type="entry name" value="Mur_ligase_C_dom_sf"/>
</dbReference>